<feature type="compositionally biased region" description="Basic and acidic residues" evidence="1">
    <location>
        <begin position="60"/>
        <end position="70"/>
    </location>
</feature>
<keyword evidence="3" id="KW-1185">Reference proteome</keyword>
<accession>A0ABX2FWF2</accession>
<feature type="compositionally biased region" description="Basic and acidic residues" evidence="1">
    <location>
        <begin position="106"/>
        <end position="118"/>
    </location>
</feature>
<dbReference type="EMBL" id="JABSNP010000025">
    <property type="protein sequence ID" value="NRT21108.1"/>
    <property type="molecule type" value="Genomic_DNA"/>
</dbReference>
<gene>
    <name evidence="2" type="ORF">HNP98_003953</name>
</gene>
<sequence>MILDSLFGTDDQPQEPTASDQDTSKNEQQEREKEYKKSQSNGKETNDPTAARYTGAHGYTQRDDQKDQLENLHIGGSESTPQGGTEHGKPGEQQQGPGFETEGSYELDHDVRTHEQKFGDAAPTGPAKTPQDA</sequence>
<evidence type="ECO:0000256" key="1">
    <source>
        <dbReference type="SAM" id="MobiDB-lite"/>
    </source>
</evidence>
<dbReference type="RefSeq" id="WP_173811867.1">
    <property type="nucleotide sequence ID" value="NZ_JABSNP010000025.1"/>
</dbReference>
<dbReference type="Proteomes" id="UP000779507">
    <property type="component" value="Unassembled WGS sequence"/>
</dbReference>
<evidence type="ECO:0000313" key="3">
    <source>
        <dbReference type="Proteomes" id="UP000779507"/>
    </source>
</evidence>
<reference evidence="2 3" key="1">
    <citation type="submission" date="2020-05" db="EMBL/GenBank/DDBJ databases">
        <title>Genomic Encyclopedia of Type Strains, Phase IV (KMG-V): Genome sequencing to study the core and pangenomes of soil and plant-associated prokaryotes.</title>
        <authorList>
            <person name="Whitman W."/>
        </authorList>
    </citation>
    <scope>NUCLEOTIDE SEQUENCE [LARGE SCALE GENOMIC DNA]</scope>
    <source>
        <strain evidence="2 3">9A</strain>
    </source>
</reference>
<feature type="region of interest" description="Disordered" evidence="1">
    <location>
        <begin position="1"/>
        <end position="133"/>
    </location>
</feature>
<feature type="compositionally biased region" description="Basic and acidic residues" evidence="1">
    <location>
        <begin position="22"/>
        <end position="37"/>
    </location>
</feature>
<name>A0ABX2FWF2_9BACT</name>
<comment type="caution">
    <text evidence="2">The sequence shown here is derived from an EMBL/GenBank/DDBJ whole genome shotgun (WGS) entry which is preliminary data.</text>
</comment>
<organism evidence="2 3">
    <name type="scientific">Hymenobacter caeli</name>
    <dbReference type="NCBI Taxonomy" id="2735894"/>
    <lineage>
        <taxon>Bacteria</taxon>
        <taxon>Pseudomonadati</taxon>
        <taxon>Bacteroidota</taxon>
        <taxon>Cytophagia</taxon>
        <taxon>Cytophagales</taxon>
        <taxon>Hymenobacteraceae</taxon>
        <taxon>Hymenobacter</taxon>
    </lineage>
</organism>
<evidence type="ECO:0000313" key="2">
    <source>
        <dbReference type="EMBL" id="NRT21108.1"/>
    </source>
</evidence>
<protein>
    <submittedName>
        <fullName evidence="2">Uncharacterized protein</fullName>
    </submittedName>
</protein>
<proteinExistence type="predicted"/>